<feature type="compositionally biased region" description="Low complexity" evidence="1">
    <location>
        <begin position="73"/>
        <end position="86"/>
    </location>
</feature>
<feature type="region of interest" description="Disordered" evidence="1">
    <location>
        <begin position="67"/>
        <end position="133"/>
    </location>
</feature>
<protein>
    <submittedName>
        <fullName evidence="2">Uncharacterized protein</fullName>
    </submittedName>
</protein>
<feature type="compositionally biased region" description="Low complexity" evidence="1">
    <location>
        <begin position="104"/>
        <end position="113"/>
    </location>
</feature>
<feature type="non-terminal residue" evidence="2">
    <location>
        <position position="268"/>
    </location>
</feature>
<proteinExistence type="predicted"/>
<sequence length="268" mass="30678">MGTTWPQHRYDISITHQQQFLQQQQQQHDNFYNNNNNNNNSKNSSSTRTTALANGSNFKATRFCATHKHKANQRQQQQHYASQRLRQQQHHQQKEQQQQEHEQQQQQQQQQQQMMYKPANVGSTGPQMRSLPAAVTPSTGCDILWPAVLQPAMMLLFLSTSSSSSSSNAWLLLPLLWSLLQGLRSRIASPRALAYHAYLPKPVRTLRNNNESSFNTAPAKGTPMLQLRRLRQSASSWICKSLHALFFHWLSSSICCLYSMQVSGNTES</sequence>
<keyword evidence="3" id="KW-1185">Reference proteome</keyword>
<feature type="compositionally biased region" description="Low complexity" evidence="1">
    <location>
        <begin position="23"/>
        <end position="40"/>
    </location>
</feature>
<dbReference type="Proteomes" id="UP001059596">
    <property type="component" value="Chromosome 3R"/>
</dbReference>
<feature type="compositionally biased region" description="Basic and acidic residues" evidence="1">
    <location>
        <begin position="92"/>
        <end position="103"/>
    </location>
</feature>
<evidence type="ECO:0000313" key="3">
    <source>
        <dbReference type="Proteomes" id="UP001059596"/>
    </source>
</evidence>
<gene>
    <name evidence="2" type="ORF">M5D96_003109</name>
</gene>
<accession>A0A9P9Z190</accession>
<evidence type="ECO:0000256" key="1">
    <source>
        <dbReference type="SAM" id="MobiDB-lite"/>
    </source>
</evidence>
<organism evidence="2 3">
    <name type="scientific">Drosophila gunungcola</name>
    <name type="common">fruit fly</name>
    <dbReference type="NCBI Taxonomy" id="103775"/>
    <lineage>
        <taxon>Eukaryota</taxon>
        <taxon>Metazoa</taxon>
        <taxon>Ecdysozoa</taxon>
        <taxon>Arthropoda</taxon>
        <taxon>Hexapoda</taxon>
        <taxon>Insecta</taxon>
        <taxon>Pterygota</taxon>
        <taxon>Neoptera</taxon>
        <taxon>Endopterygota</taxon>
        <taxon>Diptera</taxon>
        <taxon>Brachycera</taxon>
        <taxon>Muscomorpha</taxon>
        <taxon>Ephydroidea</taxon>
        <taxon>Drosophilidae</taxon>
        <taxon>Drosophila</taxon>
        <taxon>Sophophora</taxon>
    </lineage>
</organism>
<dbReference type="SUPFAM" id="SSF81995">
    <property type="entry name" value="beta-sandwich domain of Sec23/24"/>
    <property type="match status" value="1"/>
</dbReference>
<feature type="compositionally biased region" description="Polar residues" evidence="1">
    <location>
        <begin position="41"/>
        <end position="50"/>
    </location>
</feature>
<evidence type="ECO:0000313" key="2">
    <source>
        <dbReference type="EMBL" id="KAI8046891.1"/>
    </source>
</evidence>
<dbReference type="EMBL" id="JAMKOV010000001">
    <property type="protein sequence ID" value="KAI8046891.1"/>
    <property type="molecule type" value="Genomic_DNA"/>
</dbReference>
<feature type="region of interest" description="Disordered" evidence="1">
    <location>
        <begin position="23"/>
        <end position="50"/>
    </location>
</feature>
<dbReference type="AlphaFoldDB" id="A0A9P9Z190"/>
<reference evidence="2" key="1">
    <citation type="journal article" date="2023" name="Genome Biol. Evol.">
        <title>Long-read-based Genome Assembly of Drosophila gunungcola Reveals Fewer Chemosensory Genes in Flower-breeding Species.</title>
        <authorList>
            <person name="Negi A."/>
            <person name="Liao B.Y."/>
            <person name="Yeh S.D."/>
        </authorList>
    </citation>
    <scope>NUCLEOTIDE SEQUENCE</scope>
    <source>
        <strain evidence="2">Sukarami</strain>
    </source>
</reference>
<comment type="caution">
    <text evidence="2">The sequence shown here is derived from an EMBL/GenBank/DDBJ whole genome shotgun (WGS) entry which is preliminary data.</text>
</comment>
<name>A0A9P9Z190_9MUSC</name>